<comment type="caution">
    <text evidence="2">The sequence shown here is derived from an EMBL/GenBank/DDBJ whole genome shotgun (WGS) entry which is preliminary data.</text>
</comment>
<gene>
    <name evidence="2" type="ORF">VZT92_015222</name>
</gene>
<evidence type="ECO:0000256" key="1">
    <source>
        <dbReference type="SAM" id="MobiDB-lite"/>
    </source>
</evidence>
<dbReference type="EMBL" id="JBCEZU010000123">
    <property type="protein sequence ID" value="KAK9526526.1"/>
    <property type="molecule type" value="Genomic_DNA"/>
</dbReference>
<organism evidence="2 3">
    <name type="scientific">Zoarces viviparus</name>
    <name type="common">Viviparous eelpout</name>
    <name type="synonym">Blennius viviparus</name>
    <dbReference type="NCBI Taxonomy" id="48416"/>
    <lineage>
        <taxon>Eukaryota</taxon>
        <taxon>Metazoa</taxon>
        <taxon>Chordata</taxon>
        <taxon>Craniata</taxon>
        <taxon>Vertebrata</taxon>
        <taxon>Euteleostomi</taxon>
        <taxon>Actinopterygii</taxon>
        <taxon>Neopterygii</taxon>
        <taxon>Teleostei</taxon>
        <taxon>Neoteleostei</taxon>
        <taxon>Acanthomorphata</taxon>
        <taxon>Eupercaria</taxon>
        <taxon>Perciformes</taxon>
        <taxon>Cottioidei</taxon>
        <taxon>Zoarcales</taxon>
        <taxon>Zoarcidae</taxon>
        <taxon>Zoarcinae</taxon>
        <taxon>Zoarces</taxon>
    </lineage>
</organism>
<name>A0AAW1EVR9_ZOAVI</name>
<dbReference type="Proteomes" id="UP001488805">
    <property type="component" value="Unassembled WGS sequence"/>
</dbReference>
<keyword evidence="3" id="KW-1185">Reference proteome</keyword>
<dbReference type="AlphaFoldDB" id="A0AAW1EVR9"/>
<feature type="region of interest" description="Disordered" evidence="1">
    <location>
        <begin position="1"/>
        <end position="25"/>
    </location>
</feature>
<evidence type="ECO:0000313" key="2">
    <source>
        <dbReference type="EMBL" id="KAK9526526.1"/>
    </source>
</evidence>
<protein>
    <submittedName>
        <fullName evidence="2">Uncharacterized protein</fullName>
    </submittedName>
</protein>
<sequence>MLQRIVPHLQKGGQTLREPPCDRCHPRNRGPRCQLLRAPDPTKIAAALLAKKKKPNEYTANPQRAAYGKLYEDAQFGVSNDWVYTA</sequence>
<accession>A0AAW1EVR9</accession>
<reference evidence="2 3" key="1">
    <citation type="journal article" date="2024" name="Genome Biol. Evol.">
        <title>Chromosome-level genome assembly of the viviparous eelpout Zoarces viviparus.</title>
        <authorList>
            <person name="Fuhrmann N."/>
            <person name="Brasseur M.V."/>
            <person name="Bakowski C.E."/>
            <person name="Podsiadlowski L."/>
            <person name="Prost S."/>
            <person name="Krehenwinkel H."/>
            <person name="Mayer C."/>
        </authorList>
    </citation>
    <scope>NUCLEOTIDE SEQUENCE [LARGE SCALE GENOMIC DNA]</scope>
    <source>
        <strain evidence="2">NO-MEL_2022_Ind0_liver</strain>
    </source>
</reference>
<evidence type="ECO:0000313" key="3">
    <source>
        <dbReference type="Proteomes" id="UP001488805"/>
    </source>
</evidence>
<proteinExistence type="predicted"/>